<reference evidence="3" key="1">
    <citation type="submission" date="2022-02" db="EMBL/GenBank/DDBJ databases">
        <title>Vibrio sp. nov., a new bacterium isolated from Bohai sea, China.</title>
        <authorList>
            <person name="Yuan Y."/>
        </authorList>
    </citation>
    <scope>NUCLEOTIDE SEQUENCE</scope>
    <source>
        <strain evidence="3">DBSS07</strain>
    </source>
</reference>
<dbReference type="Pfam" id="PF18622">
    <property type="entry name" value="HTH_55"/>
    <property type="match status" value="1"/>
</dbReference>
<keyword evidence="4" id="KW-1185">Reference proteome</keyword>
<name>A0A9X3HTU4_9VIBR</name>
<evidence type="ECO:0000259" key="1">
    <source>
        <dbReference type="Pfam" id="PF11826"/>
    </source>
</evidence>
<evidence type="ECO:0000259" key="2">
    <source>
        <dbReference type="Pfam" id="PF18622"/>
    </source>
</evidence>
<dbReference type="InterPro" id="IPR021781">
    <property type="entry name" value="RctB_central_dom"/>
</dbReference>
<sequence length="656" mass="75221">MSSEEKLLIKAPRSHKDGHLFEVSETAVDWIEQYQHFKGVTKSIVELLNLISLQGFRSKDGYVSTTELIDATDGQLTRAAIQQRLRAAVNIGLFKQVPVRFEEGLAGKTMLHRFINPNQLISVLGSTSLVTESVKQNEKQKRSKALAQTQVNKRLLNEHGLNTPPAMKDEADQFVVSPTNWAGIIDQALAPPRTRKNYQKSMVSISGTRAVIETRSSKNIMTVDDLMTLFALFTLTVQYHDHHREDYHLEATQAPNKTPLYITDILSLRGKKDSGPARDSIRDSIDRIEFTDFQLHELTGRWLSENMPEGFKSDRFRFLARTITASEEAPTEGADGEIRIKPNLYILVWEPSFYEELMTRDYFFLFPPEILRQHTLVFQLYSYFRSRMSRRHTDVMLLTELNQKLARNIEWRRFSMDLIRELKKLSEGKGTDDLFVVNLWGYHLTLTAMSEKGKITDYQVDIKCDAEEVLRYSRARTTNAGKRNMAPTLPNPLRNEMVSKQKLDELSEIIDGEFEPIQRKAPSPRGKLGRRVKLRKHLVEINADEITITLSKYTSPEALERSITALAAMTGHSHSSIKDECSELIDKLDWLRVGQEPLPYETLSKLVELYNQQSENKHLSIERLISGLAVRRKVCKQVFEGHLDETVFRALDEVAV</sequence>
<dbReference type="EMBL" id="JAKRRX010000157">
    <property type="protein sequence ID" value="MCW8335936.1"/>
    <property type="molecule type" value="Genomic_DNA"/>
</dbReference>
<protein>
    <submittedName>
        <fullName evidence="3">DUF3346 domain-containing protein</fullName>
    </submittedName>
</protein>
<dbReference type="RefSeq" id="WP_252032795.1">
    <property type="nucleotide sequence ID" value="NZ_JAKRRX010000157.1"/>
</dbReference>
<gene>
    <name evidence="3" type="ORF">MD483_19165</name>
</gene>
<evidence type="ECO:0000313" key="3">
    <source>
        <dbReference type="EMBL" id="MCW8335936.1"/>
    </source>
</evidence>
<accession>A0A9X3HTU4</accession>
<feature type="domain" description="Replication initiator protein RctB central region" evidence="1">
    <location>
        <begin position="155"/>
        <end position="483"/>
    </location>
</feature>
<dbReference type="Proteomes" id="UP001155586">
    <property type="component" value="Unassembled WGS sequence"/>
</dbReference>
<dbReference type="Pfam" id="PF11826">
    <property type="entry name" value="RctB_central"/>
    <property type="match status" value="1"/>
</dbReference>
<feature type="domain" description="RctB helix turn helix" evidence="2">
    <location>
        <begin position="13"/>
        <end position="119"/>
    </location>
</feature>
<dbReference type="InterPro" id="IPR040567">
    <property type="entry name" value="RctB_HTH"/>
</dbReference>
<dbReference type="AlphaFoldDB" id="A0A9X3HTU4"/>
<comment type="caution">
    <text evidence="3">The sequence shown here is derived from an EMBL/GenBank/DDBJ whole genome shotgun (WGS) entry which is preliminary data.</text>
</comment>
<evidence type="ECO:0000313" key="4">
    <source>
        <dbReference type="Proteomes" id="UP001155586"/>
    </source>
</evidence>
<organism evidence="3 4">
    <name type="scientific">Vibrio paucivorans</name>
    <dbReference type="NCBI Taxonomy" id="2829489"/>
    <lineage>
        <taxon>Bacteria</taxon>
        <taxon>Pseudomonadati</taxon>
        <taxon>Pseudomonadota</taxon>
        <taxon>Gammaproteobacteria</taxon>
        <taxon>Vibrionales</taxon>
        <taxon>Vibrionaceae</taxon>
        <taxon>Vibrio</taxon>
    </lineage>
</organism>
<proteinExistence type="predicted"/>